<organism evidence="4">
    <name type="scientific">Triatoma infestans</name>
    <name type="common">Assassin bug</name>
    <dbReference type="NCBI Taxonomy" id="30076"/>
    <lineage>
        <taxon>Eukaryota</taxon>
        <taxon>Metazoa</taxon>
        <taxon>Ecdysozoa</taxon>
        <taxon>Arthropoda</taxon>
        <taxon>Hexapoda</taxon>
        <taxon>Insecta</taxon>
        <taxon>Pterygota</taxon>
        <taxon>Neoptera</taxon>
        <taxon>Paraneoptera</taxon>
        <taxon>Hemiptera</taxon>
        <taxon>Heteroptera</taxon>
        <taxon>Panheteroptera</taxon>
        <taxon>Cimicomorpha</taxon>
        <taxon>Reduviidae</taxon>
        <taxon>Triatominae</taxon>
        <taxon>Triatoma</taxon>
    </lineage>
</organism>
<sequence length="137" mass="16203">AASRVHLDGERLVWPVLLLYPEYETSDIIENFHEDHTFEEELVEIFSNHADWDVDHKYTLNTIRMYYENEERKIKLINLSSTLGSVLSRKDFRVENGMPSFLILEKDSTTEKKVTQSITLNAFIIIFKFYLKIVTEK</sequence>
<evidence type="ECO:0000256" key="1">
    <source>
        <dbReference type="ARBA" id="ARBA00022737"/>
    </source>
</evidence>
<accession>A0A161MFK6</accession>
<dbReference type="PANTHER" id="PTHR46035">
    <property type="entry name" value="TETRATRICOPEPTIDE REPEAT PROTEIN 4"/>
    <property type="match status" value="1"/>
</dbReference>
<dbReference type="PANTHER" id="PTHR46035:SF1">
    <property type="entry name" value="TETRATRICOPEPTIDE REPEAT PROTEIN 4"/>
    <property type="match status" value="1"/>
</dbReference>
<evidence type="ECO:0000256" key="2">
    <source>
        <dbReference type="ARBA" id="ARBA00022803"/>
    </source>
</evidence>
<dbReference type="GO" id="GO:0051879">
    <property type="term" value="F:Hsp90 protein binding"/>
    <property type="evidence" value="ECO:0007669"/>
    <property type="project" value="InterPro"/>
</dbReference>
<proteinExistence type="predicted"/>
<feature type="domain" description="Cns1/TTC4 wheel" evidence="3">
    <location>
        <begin position="11"/>
        <end position="111"/>
    </location>
</feature>
<dbReference type="Pfam" id="PF18972">
    <property type="entry name" value="Wheel"/>
    <property type="match status" value="1"/>
</dbReference>
<dbReference type="InterPro" id="IPR044059">
    <property type="entry name" value="Csn1/TTC4_wheel"/>
</dbReference>
<protein>
    <submittedName>
        <fullName evidence="4">Tetratricopeptide repeat protein 4</fullName>
    </submittedName>
</protein>
<dbReference type="CDD" id="cd21380">
    <property type="entry name" value="CTWD_Cns1"/>
    <property type="match status" value="1"/>
</dbReference>
<dbReference type="GO" id="GO:0005829">
    <property type="term" value="C:cytosol"/>
    <property type="evidence" value="ECO:0007669"/>
    <property type="project" value="TreeGrafter"/>
</dbReference>
<dbReference type="GO" id="GO:0005634">
    <property type="term" value="C:nucleus"/>
    <property type="evidence" value="ECO:0007669"/>
    <property type="project" value="TreeGrafter"/>
</dbReference>
<evidence type="ECO:0000313" key="4">
    <source>
        <dbReference type="EMBL" id="JAR99635.1"/>
    </source>
</evidence>
<keyword evidence="2" id="KW-0802">TPR repeat</keyword>
<reference evidence="4" key="1">
    <citation type="submission" date="2016-04" db="EMBL/GenBank/DDBJ databases">
        <authorList>
            <person name="Calderon-Fernandez G.M.Sr."/>
        </authorList>
    </citation>
    <scope>NUCLEOTIDE SEQUENCE</scope>
    <source>
        <strain evidence="4">Int1</strain>
        <tissue evidence="4">Integument</tissue>
    </source>
</reference>
<evidence type="ECO:0000259" key="3">
    <source>
        <dbReference type="Pfam" id="PF18972"/>
    </source>
</evidence>
<reference evidence="4" key="2">
    <citation type="journal article" date="2017" name="J. Med. Entomol.">
        <title>Transcriptome Analysis of the Triatoma infestans (Hemiptera: Reduviidae) Integument.</title>
        <authorList>
            <person name="Calderon-Fernandez G.M."/>
            <person name="Moriconi D.E."/>
            <person name="Dulbecco A.B."/>
            <person name="Juarez M.P."/>
        </authorList>
    </citation>
    <scope>NUCLEOTIDE SEQUENCE</scope>
    <source>
        <strain evidence="4">Int1</strain>
        <tissue evidence="4">Integument</tissue>
    </source>
</reference>
<keyword evidence="1" id="KW-0677">Repeat</keyword>
<dbReference type="AlphaFoldDB" id="A0A161MFK6"/>
<name>A0A161MFK6_TRIIF</name>
<dbReference type="EMBL" id="GEMB01003582">
    <property type="protein sequence ID" value="JAR99635.1"/>
    <property type="molecule type" value="Transcribed_RNA"/>
</dbReference>
<dbReference type="GO" id="GO:0006457">
    <property type="term" value="P:protein folding"/>
    <property type="evidence" value="ECO:0007669"/>
    <property type="project" value="TreeGrafter"/>
</dbReference>
<feature type="non-terminal residue" evidence="4">
    <location>
        <position position="1"/>
    </location>
</feature>
<dbReference type="GO" id="GO:0030544">
    <property type="term" value="F:Hsp70 protein binding"/>
    <property type="evidence" value="ECO:0007669"/>
    <property type="project" value="TreeGrafter"/>
</dbReference>